<accession>A0A8J6YXH6</accession>
<evidence type="ECO:0000313" key="1">
    <source>
        <dbReference type="EMBL" id="MBE3639602.1"/>
    </source>
</evidence>
<name>A0A8J6YXH6_9RHOB</name>
<organism evidence="1 2">
    <name type="scientific">Mangrovicoccus algicola</name>
    <dbReference type="NCBI Taxonomy" id="2771008"/>
    <lineage>
        <taxon>Bacteria</taxon>
        <taxon>Pseudomonadati</taxon>
        <taxon>Pseudomonadota</taxon>
        <taxon>Alphaproteobacteria</taxon>
        <taxon>Rhodobacterales</taxon>
        <taxon>Paracoccaceae</taxon>
        <taxon>Mangrovicoccus</taxon>
    </lineage>
</organism>
<dbReference type="AlphaFoldDB" id="A0A8J6YXH6"/>
<gene>
    <name evidence="1" type="ORF">ICN82_15485</name>
</gene>
<keyword evidence="2" id="KW-1185">Reference proteome</keyword>
<comment type="caution">
    <text evidence="1">The sequence shown here is derived from an EMBL/GenBank/DDBJ whole genome shotgun (WGS) entry which is preliminary data.</text>
</comment>
<sequence>MTGRFDELTKIPAEPAMRLLAGANARLAVRLPLPATAGVGQVLDGLAAAGGYVDMLRLLSVALPGRERVWWACLAGRDLCAGAEPPRTLAAAEAWVFRPGEETLAAVAQALEAAPPEDDLSLCALAALYADGRLGGGHLAEMAAPPGGAAAAAFGVNVMALECHGPDLAAAADVLIDRAADIARGGSGRGVPAREG</sequence>
<dbReference type="InterPro" id="IPR053855">
    <property type="entry name" value="DUF6931"/>
</dbReference>
<reference evidence="1" key="1">
    <citation type="submission" date="2020-09" db="EMBL/GenBank/DDBJ databases">
        <title>A novel bacterium of genus Mangrovicoccus, isolated from South China Sea.</title>
        <authorList>
            <person name="Huang H."/>
            <person name="Mo K."/>
            <person name="Hu Y."/>
        </authorList>
    </citation>
    <scope>NUCLEOTIDE SEQUENCE</scope>
    <source>
        <strain evidence="1">HB182678</strain>
    </source>
</reference>
<evidence type="ECO:0000313" key="2">
    <source>
        <dbReference type="Proteomes" id="UP000609121"/>
    </source>
</evidence>
<dbReference type="Pfam" id="PF22011">
    <property type="entry name" value="DUF6931"/>
    <property type="match status" value="1"/>
</dbReference>
<dbReference type="Proteomes" id="UP000609121">
    <property type="component" value="Unassembled WGS sequence"/>
</dbReference>
<protein>
    <submittedName>
        <fullName evidence="1">Uncharacterized protein</fullName>
    </submittedName>
</protein>
<dbReference type="EMBL" id="JACVXA010000052">
    <property type="protein sequence ID" value="MBE3639602.1"/>
    <property type="molecule type" value="Genomic_DNA"/>
</dbReference>
<proteinExistence type="predicted"/>